<evidence type="ECO:0000313" key="1">
    <source>
        <dbReference type="EMBL" id="KAI4306891.1"/>
    </source>
</evidence>
<proteinExistence type="predicted"/>
<gene>
    <name evidence="1" type="ORF">L6164_030131</name>
</gene>
<dbReference type="EMBL" id="CM039437">
    <property type="protein sequence ID" value="KAI4306891.1"/>
    <property type="molecule type" value="Genomic_DNA"/>
</dbReference>
<dbReference type="Proteomes" id="UP000828941">
    <property type="component" value="Chromosome 12"/>
</dbReference>
<evidence type="ECO:0000313" key="2">
    <source>
        <dbReference type="Proteomes" id="UP000828941"/>
    </source>
</evidence>
<organism evidence="1 2">
    <name type="scientific">Bauhinia variegata</name>
    <name type="common">Purple orchid tree</name>
    <name type="synonym">Phanera variegata</name>
    <dbReference type="NCBI Taxonomy" id="167791"/>
    <lineage>
        <taxon>Eukaryota</taxon>
        <taxon>Viridiplantae</taxon>
        <taxon>Streptophyta</taxon>
        <taxon>Embryophyta</taxon>
        <taxon>Tracheophyta</taxon>
        <taxon>Spermatophyta</taxon>
        <taxon>Magnoliopsida</taxon>
        <taxon>eudicotyledons</taxon>
        <taxon>Gunneridae</taxon>
        <taxon>Pentapetalae</taxon>
        <taxon>rosids</taxon>
        <taxon>fabids</taxon>
        <taxon>Fabales</taxon>
        <taxon>Fabaceae</taxon>
        <taxon>Cercidoideae</taxon>
        <taxon>Cercideae</taxon>
        <taxon>Bauhiniinae</taxon>
        <taxon>Bauhinia</taxon>
    </lineage>
</organism>
<reference evidence="1 2" key="1">
    <citation type="journal article" date="2022" name="DNA Res.">
        <title>Chromosomal-level genome assembly of the orchid tree Bauhinia variegata (Leguminosae; Cercidoideae) supports the allotetraploid origin hypothesis of Bauhinia.</title>
        <authorList>
            <person name="Zhong Y."/>
            <person name="Chen Y."/>
            <person name="Zheng D."/>
            <person name="Pang J."/>
            <person name="Liu Y."/>
            <person name="Luo S."/>
            <person name="Meng S."/>
            <person name="Qian L."/>
            <person name="Wei D."/>
            <person name="Dai S."/>
            <person name="Zhou R."/>
        </authorList>
    </citation>
    <scope>NUCLEOTIDE SEQUENCE [LARGE SCALE GENOMIC DNA]</scope>
    <source>
        <strain evidence="1">BV-YZ2020</strain>
    </source>
</reference>
<keyword evidence="2" id="KW-1185">Reference proteome</keyword>
<sequence>MPALHARDPSSAGFDEAGRLTICEKHDRLTGSNGFLNGDNPFDYVLPVTMFQLVMYMVASQLLYFLLRPMRIPRFMCRVMGGLLLGPSFLGRNNMFKEQVFPPRQAELLLVGSMLGVTYTVFAISVKMDVVTTLRAAKKTWMFGLLPFLSCFGVLSGILSLGPPEYFSSSNTIKDRIVFSNVLSFSSFPVISDALMELNLITSELGQIALSSSMVNDGIQWIILAIISLRRDQEALCSFYFLACNCGMIFFCFFVIRPVVTKIAAKTPTGKPVKEVYIVSILLGVPIMAGVADMLGISLIQGPWLFGLIMPSGPPLGTTLTDRTEAIISSFLQPFFHLYIGLSTNLCTIHNWRLLVSFQCIIFVAYIVKLVACVVVARMYNIRLRHGIVLGLILNIKGIIDLIAFSRLKNIKVLDEPIFSQLVLSTVGLTAIITPLIKILYQHNTRLEPSAHGRMVRTIQNTPRNSEFRIVCCVYNESNVHSTIALLESCNPSQTSPIGVYVIHLIEILGKSTPVLVRFDKHGRKSLSVNYPNTSHIMRAFENYSSNSSGPVTILPYIHVAPYKTMHESICNLCEDNLIPFLIIPFHENHQTQGTHLVSSVRDVNTHFQAHAPCTVGILVDKGLELNVRSSESSFHVGIFFIGGADDREALALGFRMAERKNSKVSVFHIILQQQKDKFYADKDGRSDYSQEQVEEEAIEKMIDQGLIDEFKGMNIGNDNVVLREIMVEDGVEALDSIRETEGNYDLVMMGRRHNIGFLRDEEITNLIENAETLGMYGDMLASTEFCNGMVSVLVIQSAQSKSSGGHKREKSIIEKWNPF</sequence>
<accession>A0ACB9LC94</accession>
<protein>
    <submittedName>
        <fullName evidence="1">Uncharacterized protein</fullName>
    </submittedName>
</protein>
<comment type="caution">
    <text evidence="1">The sequence shown here is derived from an EMBL/GenBank/DDBJ whole genome shotgun (WGS) entry which is preliminary data.</text>
</comment>
<name>A0ACB9LC94_BAUVA</name>